<accession>A0ABU6B2G9</accession>
<dbReference type="Proteomes" id="UP001348098">
    <property type="component" value="Unassembled WGS sequence"/>
</dbReference>
<dbReference type="EMBL" id="JAYKYQ010000013">
    <property type="protein sequence ID" value="MEB3513698.1"/>
    <property type="molecule type" value="Genomic_DNA"/>
</dbReference>
<protein>
    <submittedName>
        <fullName evidence="4">DUF732 domain-containing protein</fullName>
    </submittedName>
</protein>
<evidence type="ECO:0000313" key="5">
    <source>
        <dbReference type="Proteomes" id="UP001348098"/>
    </source>
</evidence>
<dbReference type="InterPro" id="IPR007969">
    <property type="entry name" value="DUF732"/>
</dbReference>
<feature type="signal peptide" evidence="2">
    <location>
        <begin position="1"/>
        <end position="34"/>
    </location>
</feature>
<gene>
    <name evidence="4" type="ORF">U3653_27040</name>
</gene>
<evidence type="ECO:0000259" key="3">
    <source>
        <dbReference type="Pfam" id="PF05305"/>
    </source>
</evidence>
<feature type="region of interest" description="Disordered" evidence="1">
    <location>
        <begin position="33"/>
        <end position="64"/>
    </location>
</feature>
<feature type="compositionally biased region" description="Low complexity" evidence="1">
    <location>
        <begin position="33"/>
        <end position="52"/>
    </location>
</feature>
<organism evidence="4 5">
    <name type="scientific">Nocardia implantans</name>
    <dbReference type="NCBI Taxonomy" id="3108168"/>
    <lineage>
        <taxon>Bacteria</taxon>
        <taxon>Bacillati</taxon>
        <taxon>Actinomycetota</taxon>
        <taxon>Actinomycetes</taxon>
        <taxon>Mycobacteriales</taxon>
        <taxon>Nocardiaceae</taxon>
        <taxon>Nocardia</taxon>
    </lineage>
</organism>
<dbReference type="Pfam" id="PF05305">
    <property type="entry name" value="DUF732"/>
    <property type="match status" value="1"/>
</dbReference>
<reference evidence="4 5" key="1">
    <citation type="submission" date="2023-12" db="EMBL/GenBank/DDBJ databases">
        <title>novel species in genus Nocarida.</title>
        <authorList>
            <person name="Li Z."/>
        </authorList>
    </citation>
    <scope>NUCLEOTIDE SEQUENCE [LARGE SCALE GENOMIC DNA]</scope>
    <source>
        <strain evidence="4 5">CDC186</strain>
    </source>
</reference>
<feature type="domain" description="DUF732" evidence="3">
    <location>
        <begin position="66"/>
        <end position="135"/>
    </location>
</feature>
<keyword evidence="5" id="KW-1185">Reference proteome</keyword>
<sequence length="139" mass="14135">MDSSARAKATMYNTFLVATTAAALLLGGSQTALAAPGSGSASGSSGSASGSSGSAGGSSGPARSAADRKFLRESYYAGADYDVQDAAIALAHSECNWLDAHGNSARNHITLAESSRDAVEYPYIFLDAAIDAYCPWNSI</sequence>
<evidence type="ECO:0000256" key="2">
    <source>
        <dbReference type="SAM" id="SignalP"/>
    </source>
</evidence>
<comment type="caution">
    <text evidence="4">The sequence shown here is derived from an EMBL/GenBank/DDBJ whole genome shotgun (WGS) entry which is preliminary data.</text>
</comment>
<dbReference type="RefSeq" id="WP_067810555.1">
    <property type="nucleotide sequence ID" value="NZ_JAYESH010000009.1"/>
</dbReference>
<feature type="chain" id="PRO_5045963766" evidence="2">
    <location>
        <begin position="35"/>
        <end position="139"/>
    </location>
</feature>
<dbReference type="GeneID" id="96240836"/>
<proteinExistence type="predicted"/>
<keyword evidence="2" id="KW-0732">Signal</keyword>
<name>A0ABU6B2G9_9NOCA</name>
<evidence type="ECO:0000256" key="1">
    <source>
        <dbReference type="SAM" id="MobiDB-lite"/>
    </source>
</evidence>
<evidence type="ECO:0000313" key="4">
    <source>
        <dbReference type="EMBL" id="MEB3513698.1"/>
    </source>
</evidence>